<dbReference type="InterPro" id="IPR039532">
    <property type="entry name" value="TetR_C_Firmicutes"/>
</dbReference>
<dbReference type="PROSITE" id="PS50977">
    <property type="entry name" value="HTH_TETR_2"/>
    <property type="match status" value="1"/>
</dbReference>
<sequence length="202" mass="23314">MTERLSDRRIIRTKRMIRDALTELMEKKGFEAITVRDLTETADINRGTFYLHYRDKYDLLEQCEDEIINGIKQLTHNFNPKDALTFDGQQEPFPFIVYLFEYLHENASFMKVVLGPNGDAAFQVKLKELIKGTFFQKIITSLKQEEMLVPVDFLIAYVSSAHLGVIQHWLESGMEKSPQEMALILSRITLLGPRQVTGLNGK</sequence>
<evidence type="ECO:0000256" key="3">
    <source>
        <dbReference type="PROSITE-ProRule" id="PRU00335"/>
    </source>
</evidence>
<evidence type="ECO:0000259" key="4">
    <source>
        <dbReference type="PROSITE" id="PS50977"/>
    </source>
</evidence>
<comment type="caution">
    <text evidence="5">The sequence shown here is derived from an EMBL/GenBank/DDBJ whole genome shotgun (WGS) entry which is preliminary data.</text>
</comment>
<dbReference type="InterPro" id="IPR001647">
    <property type="entry name" value="HTH_TetR"/>
</dbReference>
<dbReference type="RefSeq" id="WP_406578892.1">
    <property type="nucleotide sequence ID" value="NZ_JBJHQH010000001.1"/>
</dbReference>
<feature type="DNA-binding region" description="H-T-H motif" evidence="3">
    <location>
        <begin position="34"/>
        <end position="53"/>
    </location>
</feature>
<gene>
    <name evidence="5" type="ORF">ACJEBI_01685</name>
</gene>
<dbReference type="InterPro" id="IPR050624">
    <property type="entry name" value="HTH-type_Tx_Regulator"/>
</dbReference>
<proteinExistence type="predicted"/>
<dbReference type="SUPFAM" id="SSF46689">
    <property type="entry name" value="Homeodomain-like"/>
    <property type="match status" value="1"/>
</dbReference>
<dbReference type="EMBL" id="JBJHQH010000001">
    <property type="protein sequence ID" value="MFK9090192.1"/>
    <property type="molecule type" value="Genomic_DNA"/>
</dbReference>
<organism evidence="5 6">
    <name type="scientific">Bacillus salipaludis</name>
    <dbReference type="NCBI Taxonomy" id="2547811"/>
    <lineage>
        <taxon>Bacteria</taxon>
        <taxon>Bacillati</taxon>
        <taxon>Bacillota</taxon>
        <taxon>Bacilli</taxon>
        <taxon>Bacillales</taxon>
        <taxon>Bacillaceae</taxon>
        <taxon>Bacillus</taxon>
    </lineage>
</organism>
<keyword evidence="2 3" id="KW-0238">DNA-binding</keyword>
<evidence type="ECO:0000313" key="5">
    <source>
        <dbReference type="EMBL" id="MFK9090192.1"/>
    </source>
</evidence>
<dbReference type="PANTHER" id="PTHR43479">
    <property type="entry name" value="ACREF/ENVCD OPERON REPRESSOR-RELATED"/>
    <property type="match status" value="1"/>
</dbReference>
<dbReference type="Gene3D" id="1.10.357.10">
    <property type="entry name" value="Tetracycline Repressor, domain 2"/>
    <property type="match status" value="1"/>
</dbReference>
<keyword evidence="6" id="KW-1185">Reference proteome</keyword>
<dbReference type="Pfam" id="PF14278">
    <property type="entry name" value="TetR_C_8"/>
    <property type="match status" value="1"/>
</dbReference>
<evidence type="ECO:0000256" key="2">
    <source>
        <dbReference type="ARBA" id="ARBA00023125"/>
    </source>
</evidence>
<accession>A0ABW8RBX7</accession>
<protein>
    <submittedName>
        <fullName evidence="5">TetR/AcrR family transcriptional regulator</fullName>
    </submittedName>
</protein>
<dbReference type="InterPro" id="IPR009057">
    <property type="entry name" value="Homeodomain-like_sf"/>
</dbReference>
<evidence type="ECO:0000256" key="1">
    <source>
        <dbReference type="ARBA" id="ARBA00022491"/>
    </source>
</evidence>
<evidence type="ECO:0000313" key="6">
    <source>
        <dbReference type="Proteomes" id="UP001623041"/>
    </source>
</evidence>
<reference evidence="5 6" key="1">
    <citation type="submission" date="2024-11" db="EMBL/GenBank/DDBJ databases">
        <authorList>
            <person name="Lucas J.A."/>
        </authorList>
    </citation>
    <scope>NUCLEOTIDE SEQUENCE [LARGE SCALE GENOMIC DNA]</scope>
    <source>
        <strain evidence="5 6">Z 5.4</strain>
    </source>
</reference>
<dbReference type="Pfam" id="PF00440">
    <property type="entry name" value="TetR_N"/>
    <property type="match status" value="1"/>
</dbReference>
<feature type="domain" description="HTH tetR-type" evidence="4">
    <location>
        <begin position="11"/>
        <end position="71"/>
    </location>
</feature>
<dbReference type="PANTHER" id="PTHR43479:SF7">
    <property type="entry name" value="TETR-FAMILY TRANSCRIPTIONAL REGULATOR"/>
    <property type="match status" value="1"/>
</dbReference>
<keyword evidence="1" id="KW-0678">Repressor</keyword>
<name>A0ABW8RBX7_9BACI</name>
<dbReference type="PRINTS" id="PR00455">
    <property type="entry name" value="HTHTETR"/>
</dbReference>
<dbReference type="Proteomes" id="UP001623041">
    <property type="component" value="Unassembled WGS sequence"/>
</dbReference>